<protein>
    <submittedName>
        <fullName evidence="1">Uncharacterized protein</fullName>
    </submittedName>
</protein>
<dbReference type="Proteomes" id="UP001150581">
    <property type="component" value="Unassembled WGS sequence"/>
</dbReference>
<dbReference type="EMBL" id="JANBPG010001431">
    <property type="protein sequence ID" value="KAJ1889992.1"/>
    <property type="molecule type" value="Genomic_DNA"/>
</dbReference>
<gene>
    <name evidence="1" type="ORF">LPJ66_007732</name>
</gene>
<name>A0ACC1IGD4_9FUNG</name>
<evidence type="ECO:0000313" key="2">
    <source>
        <dbReference type="Proteomes" id="UP001150581"/>
    </source>
</evidence>
<sequence length="994" mass="109293">MPDNINKRKAPGASQPSTPLARTNKRKAPKSISTPAIGTKKQVTGAKVIGIRSPQVPRLDDEKNNPGGPRILRLDDYVVSFTNSMVDDKYEGESNSAAKLGGFQSARSMIKTEGKAESKKIKEKQNKEKEEEGAFAVRLDEAQEQITKMDINKPLLIVAGAGSGKTTTLCARVIEMMRQGVAAQQILVITFTNKAADELKERIARYMAAHGMDTTDRAMVPFASTFHSWCYGLVMRNHRVLGWRKCPMVVAAESEHLAILHIALRQINSVRRLRQCEDILGIVAQESDAQRRLLWADGADERWGRVVELTTARTGFSVAAMVDQEDAKPRGRKFGVKAQQQAQQRMATDAVYAHLYAHSGKACGLPDIDSEVSDVKYGAVFAGKDLPKAMMQFVYRAKACGDTPDMFPDVEASVLAAYNGTLRKFDLVDFDDLLASANAVLESDDVLRSVRQQFPYLLVDEFQDLNRLQMRLVLRLQSGVGRVTAVGDERQSIFAFRGASCEHNFAEFLAAFVDANVGKTAAARDEGAGAMASLTRNYRSHQSIVDLGNIVARDTGRGSPLLARLRVPLTAQPSALVVPVNVWANADAHLEADRIVRRIAYLLRNGDCTPSDIAVISRCLNFGSYRPTGRIEQELLRAGIPFVVRGGASALKSPRMQTMMALVRVVANPADDIACDVCLHDLVKDIGPIAVKKIHAFDALRMPPLSAFARLVGVSRSQLLAKNARASLASFVDSVQRWQAEAEAGKATLRELVRSMYDAYVADAEDDTVPVGQPKKGARPVDKLWGMLDAIVDSLRATPGALPLPASEDDTSFASAVDIDGPCSIMLVRAFSSQLCMLSSSAEDKGQQTAPLRPSPLLPHKGGVVITTVHQAKGLEWEHVFIPHFNENLFPMGFRGPTHADMARSTTSSVVRLEHEAQHFREEGRLAYVAITRAKHGLYISSLGRYPEYWMERFLGGQCTPSRYLPDIMQAPWKETYNQSRKLGMESIESLMFR</sequence>
<proteinExistence type="predicted"/>
<evidence type="ECO:0000313" key="1">
    <source>
        <dbReference type="EMBL" id="KAJ1889992.1"/>
    </source>
</evidence>
<reference evidence="1" key="1">
    <citation type="submission" date="2022-07" db="EMBL/GenBank/DDBJ databases">
        <title>Phylogenomic reconstructions and comparative analyses of Kickxellomycotina fungi.</title>
        <authorList>
            <person name="Reynolds N.K."/>
            <person name="Stajich J.E."/>
            <person name="Barry K."/>
            <person name="Grigoriev I.V."/>
            <person name="Crous P."/>
            <person name="Smith M.E."/>
        </authorList>
    </citation>
    <scope>NUCLEOTIDE SEQUENCE</scope>
    <source>
        <strain evidence="1">Benny 63K</strain>
    </source>
</reference>
<organism evidence="1 2">
    <name type="scientific">Kickxella alabastrina</name>
    <dbReference type="NCBI Taxonomy" id="61397"/>
    <lineage>
        <taxon>Eukaryota</taxon>
        <taxon>Fungi</taxon>
        <taxon>Fungi incertae sedis</taxon>
        <taxon>Zoopagomycota</taxon>
        <taxon>Kickxellomycotina</taxon>
        <taxon>Kickxellomycetes</taxon>
        <taxon>Kickxellales</taxon>
        <taxon>Kickxellaceae</taxon>
        <taxon>Kickxella</taxon>
    </lineage>
</organism>
<accession>A0ACC1IGD4</accession>
<keyword evidence="2" id="KW-1185">Reference proteome</keyword>
<comment type="caution">
    <text evidence="1">The sequence shown here is derived from an EMBL/GenBank/DDBJ whole genome shotgun (WGS) entry which is preliminary data.</text>
</comment>